<dbReference type="STRING" id="1884381.SAMN05518846_105183"/>
<dbReference type="Proteomes" id="UP000198915">
    <property type="component" value="Unassembled WGS sequence"/>
</dbReference>
<reference evidence="2" key="1">
    <citation type="submission" date="2016-10" db="EMBL/GenBank/DDBJ databases">
        <authorList>
            <person name="Varghese N."/>
            <person name="Submissions S."/>
        </authorList>
    </citation>
    <scope>NUCLEOTIDE SEQUENCE [LARGE SCALE GENOMIC DNA]</scope>
    <source>
        <strain evidence="2">OK042</strain>
    </source>
</reference>
<organism evidence="1 2">
    <name type="scientific">Brevibacillus centrosporus</name>
    <dbReference type="NCBI Taxonomy" id="54910"/>
    <lineage>
        <taxon>Bacteria</taxon>
        <taxon>Bacillati</taxon>
        <taxon>Bacillota</taxon>
        <taxon>Bacilli</taxon>
        <taxon>Bacillales</taxon>
        <taxon>Paenibacillaceae</taxon>
        <taxon>Brevibacillus</taxon>
    </lineage>
</organism>
<sequence>MEIQLSRNQRLLLLAQMIKNDIAQFVSEHQEE</sequence>
<accession>A0A1I3U0F1</accession>
<dbReference type="AlphaFoldDB" id="A0A1I3U0F1"/>
<dbReference type="EMBL" id="FORT01000005">
    <property type="protein sequence ID" value="SFJ76440.1"/>
    <property type="molecule type" value="Genomic_DNA"/>
</dbReference>
<proteinExistence type="predicted"/>
<name>A0A1I3U0F1_9BACL</name>
<protein>
    <submittedName>
        <fullName evidence="1">Uncharacterized protein</fullName>
    </submittedName>
</protein>
<evidence type="ECO:0000313" key="2">
    <source>
        <dbReference type="Proteomes" id="UP000198915"/>
    </source>
</evidence>
<evidence type="ECO:0000313" key="1">
    <source>
        <dbReference type="EMBL" id="SFJ76440.1"/>
    </source>
</evidence>
<gene>
    <name evidence="1" type="ORF">SAMN05518846_105183</name>
</gene>
<keyword evidence="2" id="KW-1185">Reference proteome</keyword>